<dbReference type="GeneID" id="116948189"/>
<evidence type="ECO:0000313" key="2">
    <source>
        <dbReference type="RefSeq" id="XP_032820538.1"/>
    </source>
</evidence>
<dbReference type="RefSeq" id="XP_032820538.1">
    <property type="nucleotide sequence ID" value="XM_032964647.1"/>
</dbReference>
<reference evidence="2" key="1">
    <citation type="submission" date="2025-08" db="UniProtKB">
        <authorList>
            <consortium name="RefSeq"/>
        </authorList>
    </citation>
    <scope>IDENTIFICATION</scope>
    <source>
        <tissue evidence="2">Sperm</tissue>
    </source>
</reference>
<sequence>MFVIVKYGERQQALFNPSCQARLLLRSIRIKLGCDPDAELELCDEMGQLKHVSAWPERLASELLAERETLVAVRVFREGDQLTYRPLLDDPDIVNPKFIGPPKSVGCSNGKLATVRSRSRQSKN</sequence>
<proteinExistence type="predicted"/>
<keyword evidence="1" id="KW-1185">Reference proteome</keyword>
<dbReference type="PANTHER" id="PTHR33887:SF5">
    <property type="entry name" value="PB1 DOMAIN-CONTAINING PROTEIN"/>
    <property type="match status" value="1"/>
</dbReference>
<evidence type="ECO:0000313" key="1">
    <source>
        <dbReference type="Proteomes" id="UP001318040"/>
    </source>
</evidence>
<dbReference type="Proteomes" id="UP001318040">
    <property type="component" value="Chromosome 32"/>
</dbReference>
<accession>A0AAJ7X592</accession>
<dbReference type="PANTHER" id="PTHR33887">
    <property type="entry name" value="PB1 DOMAIN-CONTAINING PROTEIN"/>
    <property type="match status" value="1"/>
</dbReference>
<organism evidence="1 2">
    <name type="scientific">Petromyzon marinus</name>
    <name type="common">Sea lamprey</name>
    <dbReference type="NCBI Taxonomy" id="7757"/>
    <lineage>
        <taxon>Eukaryota</taxon>
        <taxon>Metazoa</taxon>
        <taxon>Chordata</taxon>
        <taxon>Craniata</taxon>
        <taxon>Vertebrata</taxon>
        <taxon>Cyclostomata</taxon>
        <taxon>Hyperoartia</taxon>
        <taxon>Petromyzontiformes</taxon>
        <taxon>Petromyzontidae</taxon>
        <taxon>Petromyzon</taxon>
    </lineage>
</organism>
<dbReference type="AlphaFoldDB" id="A0AAJ7X592"/>
<name>A0AAJ7X592_PETMA</name>
<dbReference type="Pfam" id="PF15874">
    <property type="entry name" value="Il2rg"/>
    <property type="match status" value="1"/>
</dbReference>
<gene>
    <name evidence="2" type="primary">C32H22orf15</name>
</gene>
<protein>
    <submittedName>
        <fullName evidence="2">Uncharacterized protein C22orf15 homolog isoform X3</fullName>
    </submittedName>
</protein>
<dbReference type="InterPro" id="IPR039471">
    <property type="entry name" value="CXorf65-like"/>
</dbReference>